<name>A0A239VJ90_9MICO</name>
<dbReference type="Proteomes" id="UP000242637">
    <property type="component" value="Chromosome 1"/>
</dbReference>
<dbReference type="GeneID" id="63459710"/>
<dbReference type="AlphaFoldDB" id="A0A239VJ90"/>
<reference evidence="2 3" key="1">
    <citation type="submission" date="2017-06" db="EMBL/GenBank/DDBJ databases">
        <authorList>
            <consortium name="Pathogen Informatics"/>
        </authorList>
    </citation>
    <scope>NUCLEOTIDE SEQUENCE [LARGE SCALE GENOMIC DNA]</scope>
    <source>
        <strain evidence="2 3">NCTC13039</strain>
    </source>
</reference>
<dbReference type="RefSeq" id="WP_028327703.1">
    <property type="nucleotide sequence ID" value="NZ_LT906453.1"/>
</dbReference>
<keyword evidence="1" id="KW-0812">Transmembrane</keyword>
<organism evidence="2 3">
    <name type="scientific">Dermatophilus congolensis</name>
    <dbReference type="NCBI Taxonomy" id="1863"/>
    <lineage>
        <taxon>Bacteria</taxon>
        <taxon>Bacillati</taxon>
        <taxon>Actinomycetota</taxon>
        <taxon>Actinomycetes</taxon>
        <taxon>Micrococcales</taxon>
        <taxon>Dermatophilaceae</taxon>
        <taxon>Dermatophilus</taxon>
    </lineage>
</organism>
<protein>
    <submittedName>
        <fullName evidence="2">Predicted membrane protein</fullName>
    </submittedName>
</protein>
<dbReference type="EMBL" id="LT906453">
    <property type="protein sequence ID" value="SNV22361.1"/>
    <property type="molecule type" value="Genomic_DNA"/>
</dbReference>
<dbReference type="InterPro" id="IPR007383">
    <property type="entry name" value="DUF445"/>
</dbReference>
<dbReference type="PANTHER" id="PTHR38442">
    <property type="entry name" value="INNER MEMBRANE PROTEIN-RELATED"/>
    <property type="match status" value="1"/>
</dbReference>
<keyword evidence="1" id="KW-0472">Membrane</keyword>
<proteinExistence type="predicted"/>
<dbReference type="STRING" id="1121387.GCA_000429885_02165"/>
<keyword evidence="1" id="KW-1133">Transmembrane helix</keyword>
<evidence type="ECO:0000313" key="2">
    <source>
        <dbReference type="EMBL" id="SNV22361.1"/>
    </source>
</evidence>
<dbReference type="OrthoDB" id="9769590at2"/>
<dbReference type="PANTHER" id="PTHR38442:SF1">
    <property type="entry name" value="INNER MEMBRANE PROTEIN"/>
    <property type="match status" value="1"/>
</dbReference>
<gene>
    <name evidence="2" type="ORF">SAMEA4475696_01499</name>
</gene>
<dbReference type="GO" id="GO:0005886">
    <property type="term" value="C:plasma membrane"/>
    <property type="evidence" value="ECO:0007669"/>
    <property type="project" value="TreeGrafter"/>
</dbReference>
<evidence type="ECO:0000256" key="1">
    <source>
        <dbReference type="SAM" id="Phobius"/>
    </source>
</evidence>
<evidence type="ECO:0000313" key="3">
    <source>
        <dbReference type="Proteomes" id="UP000242637"/>
    </source>
</evidence>
<dbReference type="Pfam" id="PF04286">
    <property type="entry name" value="DUF445"/>
    <property type="match status" value="1"/>
</dbReference>
<accession>A0A239VJ90</accession>
<sequence>MATTHPATPSLTTPQAADAERARGLRIMRTVATALLIIAAIVYALTFGHDGPWEYVNATAEAAMIGALADWFAVTAIFRHPLGLPIPHTALIPRKKDTVATSLEDFFLGYFLTPDAVRQRVQTMNIAQRTGRWLTEDDHAERVVHRLAPVAARALNSVDDNEIRGFINHTLVPKLTHEPISPLAGALLDEIVTDRIHTGLVDLLLDEALAWLLDNPEQFSTLIADRAPTWTPDWLNGIVTDRVHTECVKWIQEVRSTPYHRVRQAIDDLLTDLARDLQNDPTVMERTEALKTRLLTHPQTTETAIHLWEALVNVGQRALTDTDSHLINRATDELRAFGQRLLTDPQLAQTVTNRLASSAEALIATFGRDIATVISQVIRSWDGKEAAERIELHVGKDLQYIRINGTIVGGLAGLLIHTISHLLL</sequence>
<feature type="transmembrane region" description="Helical" evidence="1">
    <location>
        <begin position="31"/>
        <end position="49"/>
    </location>
</feature>
<dbReference type="KEGG" id="dco:SAMEA4475696_1499"/>
<keyword evidence="3" id="KW-1185">Reference proteome</keyword>